<name>A0A6V7Y7N9_MELEN</name>
<dbReference type="Gene3D" id="1.10.10.10">
    <property type="entry name" value="Winged helix-like DNA-binding domain superfamily/Winged helix DNA-binding domain"/>
    <property type="match status" value="1"/>
</dbReference>
<keyword evidence="3 7" id="KW-0805">Transcription regulation</keyword>
<keyword evidence="5 7" id="KW-0804">Transcription</keyword>
<dbReference type="InterPro" id="IPR036388">
    <property type="entry name" value="WH-like_DNA-bd_sf"/>
</dbReference>
<dbReference type="InterPro" id="IPR003316">
    <property type="entry name" value="E2F_WHTH_DNA-bd_dom"/>
</dbReference>
<evidence type="ECO:0000256" key="7">
    <source>
        <dbReference type="RuleBase" id="RU003796"/>
    </source>
</evidence>
<evidence type="ECO:0000313" key="10">
    <source>
        <dbReference type="Proteomes" id="UP000580250"/>
    </source>
</evidence>
<dbReference type="InterPro" id="IPR015648">
    <property type="entry name" value="Transcrpt_fac_DP"/>
</dbReference>
<organism evidence="9 10">
    <name type="scientific">Meloidogyne enterolobii</name>
    <name type="common">Root-knot nematode worm</name>
    <name type="synonym">Meloidogyne mayaguensis</name>
    <dbReference type="NCBI Taxonomy" id="390850"/>
    <lineage>
        <taxon>Eukaryota</taxon>
        <taxon>Metazoa</taxon>
        <taxon>Ecdysozoa</taxon>
        <taxon>Nematoda</taxon>
        <taxon>Chromadorea</taxon>
        <taxon>Rhabditida</taxon>
        <taxon>Tylenchina</taxon>
        <taxon>Tylenchomorpha</taxon>
        <taxon>Tylenchoidea</taxon>
        <taxon>Meloidogynidae</taxon>
        <taxon>Meloidogyninae</taxon>
        <taxon>Meloidogyne</taxon>
    </lineage>
</organism>
<keyword evidence="6 7" id="KW-0539">Nucleus</keyword>
<evidence type="ECO:0000256" key="4">
    <source>
        <dbReference type="ARBA" id="ARBA00023125"/>
    </source>
</evidence>
<comment type="similarity">
    <text evidence="2 7">Belongs to the E2F/DP family.</text>
</comment>
<dbReference type="OrthoDB" id="552115at2759"/>
<evidence type="ECO:0000256" key="6">
    <source>
        <dbReference type="ARBA" id="ARBA00023242"/>
    </source>
</evidence>
<comment type="subcellular location">
    <subcellularLocation>
        <location evidence="1 7">Nucleus</location>
    </subcellularLocation>
</comment>
<proteinExistence type="inferred from homology"/>
<evidence type="ECO:0000256" key="2">
    <source>
        <dbReference type="ARBA" id="ARBA00010940"/>
    </source>
</evidence>
<dbReference type="PANTHER" id="PTHR12548">
    <property type="entry name" value="TRANSCRIPTION FACTOR DP"/>
    <property type="match status" value="1"/>
</dbReference>
<sequence>MDQTRGHSAQLRFFSSAQRPYSSNIYSTPPPNYPYQHQRLQQQHVGISLKRPRHYDDDVGESGASEDYVNVDHTPVAQTLTPHFYLRQRSTDKTRGLRHFAHKVCEKVKNKGQTNYNEVADELVTEYFDNSVMPQDPEKYQYDVRNIRRRVYDALNVLMAMNIIEKEKKEIRWVGFTNIIIS</sequence>
<dbReference type="Proteomes" id="UP000580250">
    <property type="component" value="Unassembled WGS sequence"/>
</dbReference>
<dbReference type="GO" id="GO:0000977">
    <property type="term" value="F:RNA polymerase II transcription regulatory region sequence-specific DNA binding"/>
    <property type="evidence" value="ECO:0007669"/>
    <property type="project" value="TreeGrafter"/>
</dbReference>
<dbReference type="PANTHER" id="PTHR12548:SF9">
    <property type="entry name" value="TRANSCRIPTION FACTOR DP"/>
    <property type="match status" value="1"/>
</dbReference>
<reference evidence="9 10" key="1">
    <citation type="submission" date="2020-08" db="EMBL/GenBank/DDBJ databases">
        <authorList>
            <person name="Koutsovoulos G."/>
            <person name="Danchin GJ E."/>
        </authorList>
    </citation>
    <scope>NUCLEOTIDE SEQUENCE [LARGE SCALE GENOMIC DNA]</scope>
</reference>
<dbReference type="SMART" id="SM01372">
    <property type="entry name" value="E2F_TDP"/>
    <property type="match status" value="1"/>
</dbReference>
<evidence type="ECO:0000256" key="1">
    <source>
        <dbReference type="ARBA" id="ARBA00004123"/>
    </source>
</evidence>
<evidence type="ECO:0000256" key="3">
    <source>
        <dbReference type="ARBA" id="ARBA00023015"/>
    </source>
</evidence>
<feature type="domain" description="E2F/DP family winged-helix DNA-binding" evidence="8">
    <location>
        <begin position="92"/>
        <end position="175"/>
    </location>
</feature>
<protein>
    <recommendedName>
        <fullName evidence="8">E2F/DP family winged-helix DNA-binding domain-containing protein</fullName>
    </recommendedName>
</protein>
<dbReference type="FunFam" id="1.10.10.10:FF:000047">
    <property type="entry name" value="Transcription factor"/>
    <property type="match status" value="1"/>
</dbReference>
<dbReference type="AlphaFoldDB" id="A0A6V7Y7N9"/>
<accession>A0A6V7Y7N9</accession>
<dbReference type="EMBL" id="CAJEWN010003464">
    <property type="protein sequence ID" value="CAD2207709.1"/>
    <property type="molecule type" value="Genomic_DNA"/>
</dbReference>
<dbReference type="InterPro" id="IPR036390">
    <property type="entry name" value="WH_DNA-bd_sf"/>
</dbReference>
<evidence type="ECO:0000313" key="9">
    <source>
        <dbReference type="EMBL" id="CAD2207709.1"/>
    </source>
</evidence>
<evidence type="ECO:0000256" key="5">
    <source>
        <dbReference type="ARBA" id="ARBA00023163"/>
    </source>
</evidence>
<dbReference type="GO" id="GO:0005634">
    <property type="term" value="C:nucleus"/>
    <property type="evidence" value="ECO:0007669"/>
    <property type="project" value="UniProtKB-SubCell"/>
</dbReference>
<dbReference type="GO" id="GO:0051726">
    <property type="term" value="P:regulation of cell cycle"/>
    <property type="evidence" value="ECO:0007669"/>
    <property type="project" value="InterPro"/>
</dbReference>
<dbReference type="SUPFAM" id="SSF46785">
    <property type="entry name" value="Winged helix' DNA-binding domain"/>
    <property type="match status" value="1"/>
</dbReference>
<dbReference type="GO" id="GO:0000981">
    <property type="term" value="F:DNA-binding transcription factor activity, RNA polymerase II-specific"/>
    <property type="evidence" value="ECO:0007669"/>
    <property type="project" value="TreeGrafter"/>
</dbReference>
<keyword evidence="4 7" id="KW-0238">DNA-binding</keyword>
<gene>
    <name evidence="9" type="ORF">MENT_LOCUS61674</name>
</gene>
<evidence type="ECO:0000259" key="8">
    <source>
        <dbReference type="SMART" id="SM01372"/>
    </source>
</evidence>
<dbReference type="GO" id="GO:0005667">
    <property type="term" value="C:transcription regulator complex"/>
    <property type="evidence" value="ECO:0007669"/>
    <property type="project" value="InterPro"/>
</dbReference>
<comment type="caution">
    <text evidence="9">The sequence shown here is derived from an EMBL/GenBank/DDBJ whole genome shotgun (WGS) entry which is preliminary data.</text>
</comment>
<dbReference type="Pfam" id="PF02319">
    <property type="entry name" value="WHD_E2F_TDP"/>
    <property type="match status" value="1"/>
</dbReference>